<keyword evidence="2" id="KW-1185">Reference proteome</keyword>
<evidence type="ECO:0000313" key="2">
    <source>
        <dbReference type="Proteomes" id="UP000297703"/>
    </source>
</evidence>
<organism evidence="1 2">
    <name type="scientific">Platysternon megacephalum</name>
    <name type="common">big-headed turtle</name>
    <dbReference type="NCBI Taxonomy" id="55544"/>
    <lineage>
        <taxon>Eukaryota</taxon>
        <taxon>Metazoa</taxon>
        <taxon>Chordata</taxon>
        <taxon>Craniata</taxon>
        <taxon>Vertebrata</taxon>
        <taxon>Euteleostomi</taxon>
        <taxon>Archelosauria</taxon>
        <taxon>Testudinata</taxon>
        <taxon>Testudines</taxon>
        <taxon>Cryptodira</taxon>
        <taxon>Durocryptodira</taxon>
        <taxon>Testudinoidea</taxon>
        <taxon>Platysternidae</taxon>
        <taxon>Platysternon</taxon>
    </lineage>
</organism>
<dbReference type="Proteomes" id="UP000297703">
    <property type="component" value="Unassembled WGS sequence"/>
</dbReference>
<name>A0A4D9DM00_9SAUR</name>
<dbReference type="AlphaFoldDB" id="A0A4D9DM00"/>
<reference evidence="1 2" key="1">
    <citation type="submission" date="2019-04" db="EMBL/GenBank/DDBJ databases">
        <title>Draft genome of the big-headed turtle Platysternon megacephalum.</title>
        <authorList>
            <person name="Gong S."/>
        </authorList>
    </citation>
    <scope>NUCLEOTIDE SEQUENCE [LARGE SCALE GENOMIC DNA]</scope>
    <source>
        <strain evidence="1">DO16091913</strain>
        <tissue evidence="1">Muscle</tissue>
    </source>
</reference>
<gene>
    <name evidence="1" type="ORF">DR999_PMT19562</name>
</gene>
<proteinExistence type="predicted"/>
<dbReference type="EMBL" id="QXTE01000391">
    <property type="protein sequence ID" value="TFJ98535.1"/>
    <property type="molecule type" value="Genomic_DNA"/>
</dbReference>
<comment type="caution">
    <text evidence="1">The sequence shown here is derived from an EMBL/GenBank/DDBJ whole genome shotgun (WGS) entry which is preliminary data.</text>
</comment>
<accession>A0A4D9DM00</accession>
<protein>
    <submittedName>
        <fullName evidence="1">Mucolipin-1</fullName>
    </submittedName>
</protein>
<reference evidence="1 2" key="2">
    <citation type="submission" date="2019-04" db="EMBL/GenBank/DDBJ databases">
        <title>The genome sequence of big-headed turtle.</title>
        <authorList>
            <person name="Gong S."/>
        </authorList>
    </citation>
    <scope>NUCLEOTIDE SEQUENCE [LARGE SCALE GENOMIC DNA]</scope>
    <source>
        <strain evidence="1">DO16091913</strain>
        <tissue evidence="1">Muscle</tissue>
    </source>
</reference>
<sequence>MLHYPLEQGRGSVGGALPWQSVLSRGRSPLTVLPPCPVLWAQQGVLSRSLPQTVCCSAGAVVGGPLSRSCAWSYQSFGASSLGLRPHVPAVAPPLPPLW</sequence>
<evidence type="ECO:0000313" key="1">
    <source>
        <dbReference type="EMBL" id="TFJ98535.1"/>
    </source>
</evidence>